<gene>
    <name evidence="1" type="ORF">DEQ80_01470</name>
</gene>
<evidence type="ECO:0000313" key="1">
    <source>
        <dbReference type="EMBL" id="HCE16506.1"/>
    </source>
</evidence>
<name>A0A3D1JFX3_9CHLR</name>
<dbReference type="OrthoDB" id="166004at2"/>
<accession>A0A3D1JFX3</accession>
<evidence type="ECO:0008006" key="3">
    <source>
        <dbReference type="Google" id="ProtNLM"/>
    </source>
</evidence>
<dbReference type="EMBL" id="DPBP01000005">
    <property type="protein sequence ID" value="HCE16506.1"/>
    <property type="molecule type" value="Genomic_DNA"/>
</dbReference>
<comment type="caution">
    <text evidence="1">The sequence shown here is derived from an EMBL/GenBank/DDBJ whole genome shotgun (WGS) entry which is preliminary data.</text>
</comment>
<evidence type="ECO:0000313" key="2">
    <source>
        <dbReference type="Proteomes" id="UP000264141"/>
    </source>
</evidence>
<sequence>MKSSSKIDGVIEAVRFAPDGRIAQVRVYERRGVTFGDRVLLTRQQLIERLKAGKRLVIGRRKEYWGTTFETGPEVHLVQDGGSDWVRLAQASGNGDTLPGVPLF</sequence>
<reference evidence="1 2" key="1">
    <citation type="journal article" date="2018" name="Nat. Biotechnol.">
        <title>A standardized bacterial taxonomy based on genome phylogeny substantially revises the tree of life.</title>
        <authorList>
            <person name="Parks D.H."/>
            <person name="Chuvochina M."/>
            <person name="Waite D.W."/>
            <person name="Rinke C."/>
            <person name="Skarshewski A."/>
            <person name="Chaumeil P.A."/>
            <person name="Hugenholtz P."/>
        </authorList>
    </citation>
    <scope>NUCLEOTIDE SEQUENCE [LARGE SCALE GENOMIC DNA]</scope>
    <source>
        <strain evidence="1">UBA8781</strain>
    </source>
</reference>
<dbReference type="AlphaFoldDB" id="A0A3D1JFX3"/>
<dbReference type="STRING" id="229919.GCA_001050195_03055"/>
<protein>
    <recommendedName>
        <fullName evidence="3">DUF3892 domain-containing protein</fullName>
    </recommendedName>
</protein>
<organism evidence="1 2">
    <name type="scientific">Anaerolinea thermolimosa</name>
    <dbReference type="NCBI Taxonomy" id="229919"/>
    <lineage>
        <taxon>Bacteria</taxon>
        <taxon>Bacillati</taxon>
        <taxon>Chloroflexota</taxon>
        <taxon>Anaerolineae</taxon>
        <taxon>Anaerolineales</taxon>
        <taxon>Anaerolineaceae</taxon>
        <taxon>Anaerolinea</taxon>
    </lineage>
</organism>
<dbReference type="RefSeq" id="WP_062195648.1">
    <property type="nucleotide sequence ID" value="NZ_DF967965.1"/>
</dbReference>
<proteinExistence type="predicted"/>
<dbReference type="Proteomes" id="UP000264141">
    <property type="component" value="Unassembled WGS sequence"/>
</dbReference>